<feature type="signal peptide" evidence="2">
    <location>
        <begin position="1"/>
        <end position="16"/>
    </location>
</feature>
<keyword evidence="1" id="KW-0175">Coiled coil</keyword>
<accession>A0A1Z5JR67</accession>
<reference evidence="3 4" key="1">
    <citation type="journal article" date="2015" name="Plant Cell">
        <title>Oil accumulation by the oleaginous diatom Fistulifera solaris as revealed by the genome and transcriptome.</title>
        <authorList>
            <person name="Tanaka T."/>
            <person name="Maeda Y."/>
            <person name="Veluchamy A."/>
            <person name="Tanaka M."/>
            <person name="Abida H."/>
            <person name="Marechal E."/>
            <person name="Bowler C."/>
            <person name="Muto M."/>
            <person name="Sunaga Y."/>
            <person name="Tanaka M."/>
            <person name="Yoshino T."/>
            <person name="Taniguchi T."/>
            <person name="Fukuda Y."/>
            <person name="Nemoto M."/>
            <person name="Matsumoto M."/>
            <person name="Wong P.S."/>
            <person name="Aburatani S."/>
            <person name="Fujibuchi W."/>
        </authorList>
    </citation>
    <scope>NUCLEOTIDE SEQUENCE [LARGE SCALE GENOMIC DNA]</scope>
    <source>
        <strain evidence="3 4">JPCC DA0580</strain>
    </source>
</reference>
<name>A0A1Z5JR67_FISSO</name>
<feature type="coiled-coil region" evidence="1">
    <location>
        <begin position="426"/>
        <end position="461"/>
    </location>
</feature>
<dbReference type="Proteomes" id="UP000198406">
    <property type="component" value="Unassembled WGS sequence"/>
</dbReference>
<dbReference type="OrthoDB" id="192134at2759"/>
<comment type="caution">
    <text evidence="3">The sequence shown here is derived from an EMBL/GenBank/DDBJ whole genome shotgun (WGS) entry which is preliminary data.</text>
</comment>
<dbReference type="AlphaFoldDB" id="A0A1Z5JR67"/>
<dbReference type="EMBL" id="BDSP01000107">
    <property type="protein sequence ID" value="GAX16515.1"/>
    <property type="molecule type" value="Genomic_DNA"/>
</dbReference>
<organism evidence="3 4">
    <name type="scientific">Fistulifera solaris</name>
    <name type="common">Oleaginous diatom</name>
    <dbReference type="NCBI Taxonomy" id="1519565"/>
    <lineage>
        <taxon>Eukaryota</taxon>
        <taxon>Sar</taxon>
        <taxon>Stramenopiles</taxon>
        <taxon>Ochrophyta</taxon>
        <taxon>Bacillariophyta</taxon>
        <taxon>Bacillariophyceae</taxon>
        <taxon>Bacillariophycidae</taxon>
        <taxon>Naviculales</taxon>
        <taxon>Naviculaceae</taxon>
        <taxon>Fistulifera</taxon>
    </lineage>
</organism>
<gene>
    <name evidence="3" type="ORF">FisN_7Lh236</name>
</gene>
<evidence type="ECO:0000256" key="2">
    <source>
        <dbReference type="SAM" id="SignalP"/>
    </source>
</evidence>
<feature type="chain" id="PRO_5012757789" description="VWFA domain-containing protein" evidence="2">
    <location>
        <begin position="17"/>
        <end position="473"/>
    </location>
</feature>
<dbReference type="InParanoid" id="A0A1Z5JR67"/>
<evidence type="ECO:0000256" key="1">
    <source>
        <dbReference type="SAM" id="Coils"/>
    </source>
</evidence>
<evidence type="ECO:0008006" key="5">
    <source>
        <dbReference type="Google" id="ProtNLM"/>
    </source>
</evidence>
<evidence type="ECO:0000313" key="4">
    <source>
        <dbReference type="Proteomes" id="UP000198406"/>
    </source>
</evidence>
<evidence type="ECO:0000313" key="3">
    <source>
        <dbReference type="EMBL" id="GAX16515.1"/>
    </source>
</evidence>
<protein>
    <recommendedName>
        <fullName evidence="5">VWFA domain-containing protein</fullName>
    </recommendedName>
</protein>
<sequence>MRIGFLFLATTATSTAFVVQPSASSSSSSSTTALYISSWGVKGPPAFRTMERENPAEKVQAYLKAPEPVEARSTIDGTCLVSGLIRPGVTTDDQFLFDLLNHQDSAFEFNKIVAFCPDTKLAKKQLISRSARYTGLLNKLDFAQGDSLPTAAQLEGVKSWLAYLQGDNLLEQVQIIAKTLAEAPSVENIAILLVGANELDVTASAAALEAIQKTGKTYSIAAVGQLTDEPEGKHAYHFDQFGTVNGTLPAKAIFSRQESYRMITEMLQLEAGANRALSFAEIYNVNATEVRLIRGLREAGYARLQEIDHMLRDGAKNYEKAIEEWLTSNPDAAKGYTTNAWWEQEQFQKSRRKSDERFLAEQQQEKDERTKEIEAIANEWVKREYFRQSMAGTVENDMTEAEFKETVWDRALLEGDLKYRIKMGEVVDEEMELADFKKRQERKQQELLKKAKKELAEVLGEEIPDEDDEKKDA</sequence>
<keyword evidence="4" id="KW-1185">Reference proteome</keyword>
<proteinExistence type="predicted"/>
<keyword evidence="2" id="KW-0732">Signal</keyword>